<keyword evidence="2" id="KW-1185">Reference proteome</keyword>
<dbReference type="Proteomes" id="UP000747542">
    <property type="component" value="Unassembled WGS sequence"/>
</dbReference>
<accession>A0A8J5NCG8</accession>
<organism evidence="1 2">
    <name type="scientific">Homarus americanus</name>
    <name type="common">American lobster</name>
    <dbReference type="NCBI Taxonomy" id="6706"/>
    <lineage>
        <taxon>Eukaryota</taxon>
        <taxon>Metazoa</taxon>
        <taxon>Ecdysozoa</taxon>
        <taxon>Arthropoda</taxon>
        <taxon>Crustacea</taxon>
        <taxon>Multicrustacea</taxon>
        <taxon>Malacostraca</taxon>
        <taxon>Eumalacostraca</taxon>
        <taxon>Eucarida</taxon>
        <taxon>Decapoda</taxon>
        <taxon>Pleocyemata</taxon>
        <taxon>Astacidea</taxon>
        <taxon>Nephropoidea</taxon>
        <taxon>Nephropidae</taxon>
        <taxon>Homarus</taxon>
    </lineage>
</organism>
<feature type="non-terminal residue" evidence="1">
    <location>
        <position position="1"/>
    </location>
</feature>
<protein>
    <submittedName>
        <fullName evidence="1">Putative Tricalbin-1-like</fullName>
    </submittedName>
</protein>
<gene>
    <name evidence="1" type="ORF">Hamer_G000089</name>
</gene>
<proteinExistence type="predicted"/>
<evidence type="ECO:0000313" key="1">
    <source>
        <dbReference type="EMBL" id="KAG7176891.1"/>
    </source>
</evidence>
<evidence type="ECO:0000313" key="2">
    <source>
        <dbReference type="Proteomes" id="UP000747542"/>
    </source>
</evidence>
<sequence length="218" mass="23782">ASFLPSWTCCVHLWKCCSPLPTLDTLTHLQMRRGFAHPLRRFRSEANVREDPEVRPQENLDPRLELALSVGMPLRVGVGGGEGDASELLDGPLTHAKSQPNLLLMAPEAARLSSSAKVMSSNNSSSGHGQQRADVFVNVRGVAGMVQGLHIPRSGLQLFLRVRIRLAKPGTEGSVETWVNLQGGATLHLQASHGGQAPHTSRRRSLFRSWSLHKLGKI</sequence>
<dbReference type="EMBL" id="JAHLQT010002534">
    <property type="protein sequence ID" value="KAG7176891.1"/>
    <property type="molecule type" value="Genomic_DNA"/>
</dbReference>
<reference evidence="1" key="1">
    <citation type="journal article" date="2021" name="Sci. Adv.">
        <title>The American lobster genome reveals insights on longevity, neural, and immune adaptations.</title>
        <authorList>
            <person name="Polinski J.M."/>
            <person name="Zimin A.V."/>
            <person name="Clark K.F."/>
            <person name="Kohn A.B."/>
            <person name="Sadowski N."/>
            <person name="Timp W."/>
            <person name="Ptitsyn A."/>
            <person name="Khanna P."/>
            <person name="Romanova D.Y."/>
            <person name="Williams P."/>
            <person name="Greenwood S.J."/>
            <person name="Moroz L.L."/>
            <person name="Walt D.R."/>
            <person name="Bodnar A.G."/>
        </authorList>
    </citation>
    <scope>NUCLEOTIDE SEQUENCE</scope>
    <source>
        <strain evidence="1">GMGI-L3</strain>
    </source>
</reference>
<name>A0A8J5NCG8_HOMAM</name>
<dbReference type="AlphaFoldDB" id="A0A8J5NCG8"/>
<comment type="caution">
    <text evidence="1">The sequence shown here is derived from an EMBL/GenBank/DDBJ whole genome shotgun (WGS) entry which is preliminary data.</text>
</comment>